<dbReference type="Pfam" id="PF00892">
    <property type="entry name" value="EamA"/>
    <property type="match status" value="2"/>
</dbReference>
<feature type="transmembrane region" description="Helical" evidence="6">
    <location>
        <begin position="243"/>
        <end position="262"/>
    </location>
</feature>
<protein>
    <submittedName>
        <fullName evidence="8">DMT family transporter</fullName>
    </submittedName>
</protein>
<feature type="transmembrane region" description="Helical" evidence="6">
    <location>
        <begin position="40"/>
        <end position="60"/>
    </location>
</feature>
<evidence type="ECO:0000256" key="2">
    <source>
        <dbReference type="ARBA" id="ARBA00022475"/>
    </source>
</evidence>
<evidence type="ECO:0000256" key="6">
    <source>
        <dbReference type="SAM" id="Phobius"/>
    </source>
</evidence>
<dbReference type="InterPro" id="IPR000620">
    <property type="entry name" value="EamA_dom"/>
</dbReference>
<dbReference type="PANTHER" id="PTHR32322">
    <property type="entry name" value="INNER MEMBRANE TRANSPORTER"/>
    <property type="match status" value="1"/>
</dbReference>
<evidence type="ECO:0000259" key="7">
    <source>
        <dbReference type="Pfam" id="PF00892"/>
    </source>
</evidence>
<dbReference type="InterPro" id="IPR050638">
    <property type="entry name" value="AA-Vitamin_Transporters"/>
</dbReference>
<feature type="transmembrane region" description="Helical" evidence="6">
    <location>
        <begin position="274"/>
        <end position="290"/>
    </location>
</feature>
<dbReference type="RefSeq" id="WP_205158797.1">
    <property type="nucleotide sequence ID" value="NZ_JAFEUM010000004.1"/>
</dbReference>
<keyword evidence="3 6" id="KW-0812">Transmembrane</keyword>
<reference evidence="8 9" key="1">
    <citation type="submission" date="2021-02" db="EMBL/GenBank/DDBJ databases">
        <authorList>
            <person name="Park J.-S."/>
        </authorList>
    </citation>
    <scope>NUCLEOTIDE SEQUENCE [LARGE SCALE GENOMIC DNA]</scope>
    <source>
        <strain evidence="8 9">188UL20-2</strain>
    </source>
</reference>
<dbReference type="InterPro" id="IPR037185">
    <property type="entry name" value="EmrE-like"/>
</dbReference>
<keyword evidence="4 6" id="KW-1133">Transmembrane helix</keyword>
<evidence type="ECO:0000256" key="5">
    <source>
        <dbReference type="ARBA" id="ARBA00023136"/>
    </source>
</evidence>
<comment type="subcellular location">
    <subcellularLocation>
        <location evidence="1">Cell membrane</location>
        <topology evidence="1">Multi-pass membrane protein</topology>
    </subcellularLocation>
</comment>
<dbReference type="PANTHER" id="PTHR32322:SF18">
    <property type="entry name" value="S-ADENOSYLMETHIONINE_S-ADENOSYLHOMOCYSTEINE TRANSPORTER"/>
    <property type="match status" value="1"/>
</dbReference>
<evidence type="ECO:0000313" key="8">
    <source>
        <dbReference type="EMBL" id="MBM7037256.1"/>
    </source>
</evidence>
<keyword evidence="5 6" id="KW-0472">Membrane</keyword>
<dbReference type="Proteomes" id="UP000809621">
    <property type="component" value="Unassembled WGS sequence"/>
</dbReference>
<gene>
    <name evidence="8" type="ORF">JQC93_12655</name>
</gene>
<feature type="transmembrane region" description="Helical" evidence="6">
    <location>
        <begin position="7"/>
        <end position="28"/>
    </location>
</feature>
<dbReference type="EMBL" id="JAFEUM010000004">
    <property type="protein sequence ID" value="MBM7037256.1"/>
    <property type="molecule type" value="Genomic_DNA"/>
</dbReference>
<feature type="domain" description="EamA" evidence="7">
    <location>
        <begin position="10"/>
        <end position="141"/>
    </location>
</feature>
<accession>A0ABS2HJH0</accession>
<dbReference type="SUPFAM" id="SSF103481">
    <property type="entry name" value="Multidrug resistance efflux transporter EmrE"/>
    <property type="match status" value="2"/>
</dbReference>
<keyword evidence="9" id="KW-1185">Reference proteome</keyword>
<comment type="caution">
    <text evidence="8">The sequence shown here is derived from an EMBL/GenBank/DDBJ whole genome shotgun (WGS) entry which is preliminary data.</text>
</comment>
<feature type="transmembrane region" description="Helical" evidence="6">
    <location>
        <begin position="126"/>
        <end position="147"/>
    </location>
</feature>
<sequence>MSHSGKKLSIGIAAGIMAALIWGSWPVMTKIAVSDALKPMHIATLRFTVAGALLLPILIYKSINVKFVLTKGTILAIGAGAPYVLLATYGVSLSSSAHFGTIAPSSMLVFSAIGGVVLFKETLSVARCLGTIAIVTGVICIGALNFQSANAQIILGDVMFVGGGALWASFTLLCKWWDIDSWVATAMVSVVSGVVCAPFALTVIQTTPLDLLVYHGVYQGILVAIFALYCYSKSVAILGSSKGAIFASLVPPVSLILSYIFLDESMTNNEMLGSLLIFFGMVISLGVIKLKHQVLIKKHSN</sequence>
<name>A0ABS2HJH0_9VIBR</name>
<feature type="transmembrane region" description="Helical" evidence="6">
    <location>
        <begin position="181"/>
        <end position="205"/>
    </location>
</feature>
<proteinExistence type="predicted"/>
<evidence type="ECO:0000313" key="9">
    <source>
        <dbReference type="Proteomes" id="UP000809621"/>
    </source>
</evidence>
<keyword evidence="2" id="KW-1003">Cell membrane</keyword>
<feature type="transmembrane region" description="Helical" evidence="6">
    <location>
        <begin position="211"/>
        <end position="231"/>
    </location>
</feature>
<feature type="transmembrane region" description="Helical" evidence="6">
    <location>
        <begin position="72"/>
        <end position="91"/>
    </location>
</feature>
<organism evidence="8 9">
    <name type="scientific">Vibrio ulleungensis</name>
    <dbReference type="NCBI Taxonomy" id="2807619"/>
    <lineage>
        <taxon>Bacteria</taxon>
        <taxon>Pseudomonadati</taxon>
        <taxon>Pseudomonadota</taxon>
        <taxon>Gammaproteobacteria</taxon>
        <taxon>Vibrionales</taxon>
        <taxon>Vibrionaceae</taxon>
        <taxon>Vibrio</taxon>
    </lineage>
</organism>
<evidence type="ECO:0000256" key="1">
    <source>
        <dbReference type="ARBA" id="ARBA00004651"/>
    </source>
</evidence>
<evidence type="ECO:0000256" key="4">
    <source>
        <dbReference type="ARBA" id="ARBA00022989"/>
    </source>
</evidence>
<evidence type="ECO:0000256" key="3">
    <source>
        <dbReference type="ARBA" id="ARBA00022692"/>
    </source>
</evidence>
<feature type="transmembrane region" description="Helical" evidence="6">
    <location>
        <begin position="97"/>
        <end position="119"/>
    </location>
</feature>
<feature type="domain" description="EamA" evidence="7">
    <location>
        <begin position="155"/>
        <end position="284"/>
    </location>
</feature>
<feature type="transmembrane region" description="Helical" evidence="6">
    <location>
        <begin position="153"/>
        <end position="174"/>
    </location>
</feature>